<organism evidence="9 10">
    <name type="scientific">Paramagnetospirillum kuznetsovii</name>
    <dbReference type="NCBI Taxonomy" id="2053833"/>
    <lineage>
        <taxon>Bacteria</taxon>
        <taxon>Pseudomonadati</taxon>
        <taxon>Pseudomonadota</taxon>
        <taxon>Alphaproteobacteria</taxon>
        <taxon>Rhodospirillales</taxon>
        <taxon>Magnetospirillaceae</taxon>
        <taxon>Paramagnetospirillum</taxon>
    </lineage>
</organism>
<dbReference type="InterPro" id="IPR002481">
    <property type="entry name" value="FUR"/>
</dbReference>
<evidence type="ECO:0000256" key="5">
    <source>
        <dbReference type="ARBA" id="ARBA00023125"/>
    </source>
</evidence>
<sequence length="160" mass="17032">MSFPVPQHDHGACIRGAMDAAESACRMQGARLTPIRRRVLELVWENHQPVGAYALLETLAKEGWSAAPPTVYRALDFLLRHGLVHRIALQNAFVGCSHPGEPHAGAFLLCSHCGAAAELADLSVDRAIAEAAARNGFSVTRQTIEVEGLCPACRAGGAGR</sequence>
<feature type="binding site" evidence="7">
    <location>
        <position position="113"/>
    </location>
    <ligand>
        <name>Zn(2+)</name>
        <dbReference type="ChEBI" id="CHEBI:29105"/>
    </ligand>
</feature>
<evidence type="ECO:0000256" key="2">
    <source>
        <dbReference type="ARBA" id="ARBA00022491"/>
    </source>
</evidence>
<comment type="similarity">
    <text evidence="1 8">Belongs to the Fur family.</text>
</comment>
<dbReference type="InterPro" id="IPR036390">
    <property type="entry name" value="WH_DNA-bd_sf"/>
</dbReference>
<keyword evidence="6 8" id="KW-0804">Transcription</keyword>
<feature type="binding site" evidence="7">
    <location>
        <position position="153"/>
    </location>
    <ligand>
        <name>Zn(2+)</name>
        <dbReference type="ChEBI" id="CHEBI:29105"/>
    </ligand>
</feature>
<dbReference type="SUPFAM" id="SSF46785">
    <property type="entry name" value="Winged helix' DNA-binding domain"/>
    <property type="match status" value="1"/>
</dbReference>
<dbReference type="GO" id="GO:0000976">
    <property type="term" value="F:transcription cis-regulatory region binding"/>
    <property type="evidence" value="ECO:0007669"/>
    <property type="project" value="TreeGrafter"/>
</dbReference>
<keyword evidence="8" id="KW-0963">Cytoplasm</keyword>
<comment type="caution">
    <text evidence="9">The sequence shown here is derived from an EMBL/GenBank/DDBJ whole genome shotgun (WGS) entry which is preliminary data.</text>
</comment>
<feature type="binding site" evidence="7">
    <location>
        <position position="150"/>
    </location>
    <ligand>
        <name>Zn(2+)</name>
        <dbReference type="ChEBI" id="CHEBI:29105"/>
    </ligand>
</feature>
<evidence type="ECO:0000313" key="9">
    <source>
        <dbReference type="EMBL" id="RAU21157.1"/>
    </source>
</evidence>
<proteinExistence type="inferred from homology"/>
<feature type="binding site" evidence="7">
    <location>
        <position position="110"/>
    </location>
    <ligand>
        <name>Zn(2+)</name>
        <dbReference type="ChEBI" id="CHEBI:29105"/>
    </ligand>
</feature>
<dbReference type="PANTHER" id="PTHR33202">
    <property type="entry name" value="ZINC UPTAKE REGULATION PROTEIN"/>
    <property type="match status" value="1"/>
</dbReference>
<dbReference type="Proteomes" id="UP000251075">
    <property type="component" value="Unassembled WGS sequence"/>
</dbReference>
<dbReference type="AlphaFoldDB" id="A0A364NW58"/>
<dbReference type="GO" id="GO:0045892">
    <property type="term" value="P:negative regulation of DNA-templated transcription"/>
    <property type="evidence" value="ECO:0007669"/>
    <property type="project" value="TreeGrafter"/>
</dbReference>
<dbReference type="GO" id="GO:0005829">
    <property type="term" value="C:cytosol"/>
    <property type="evidence" value="ECO:0007669"/>
    <property type="project" value="TreeGrafter"/>
</dbReference>
<keyword evidence="7 8" id="KW-0479">Metal-binding</keyword>
<keyword evidence="5 8" id="KW-0238">DNA-binding</keyword>
<dbReference type="Gene3D" id="1.10.10.10">
    <property type="entry name" value="Winged helix-like DNA-binding domain superfamily/Winged helix DNA-binding domain"/>
    <property type="match status" value="1"/>
</dbReference>
<evidence type="ECO:0000256" key="6">
    <source>
        <dbReference type="ARBA" id="ARBA00023163"/>
    </source>
</evidence>
<comment type="cofactor">
    <cofactor evidence="7">
        <name>Zn(2+)</name>
        <dbReference type="ChEBI" id="CHEBI:29105"/>
    </cofactor>
    <text evidence="7">Binds 1 zinc ion per subunit.</text>
</comment>
<dbReference type="Gene3D" id="3.30.1490.190">
    <property type="match status" value="1"/>
</dbReference>
<dbReference type="GO" id="GO:0008270">
    <property type="term" value="F:zinc ion binding"/>
    <property type="evidence" value="ECO:0007669"/>
    <property type="project" value="TreeGrafter"/>
</dbReference>
<keyword evidence="2 8" id="KW-0678">Repressor</keyword>
<reference evidence="9 10" key="1">
    <citation type="submission" date="2017-11" db="EMBL/GenBank/DDBJ databases">
        <title>Draft genome sequence of magnetotactic bacterium Magnetospirillum kuznetsovii LBB-42.</title>
        <authorList>
            <person name="Grouzdev D.S."/>
            <person name="Rysina M.S."/>
            <person name="Baslerov R.V."/>
            <person name="Koziaeva V."/>
        </authorList>
    </citation>
    <scope>NUCLEOTIDE SEQUENCE [LARGE SCALE GENOMIC DNA]</scope>
    <source>
        <strain evidence="9 10">LBB-42</strain>
    </source>
</reference>
<keyword evidence="8" id="KW-0408">Iron</keyword>
<evidence type="ECO:0000256" key="4">
    <source>
        <dbReference type="ARBA" id="ARBA00023015"/>
    </source>
</evidence>
<keyword evidence="4 8" id="KW-0805">Transcription regulation</keyword>
<dbReference type="EMBL" id="PGTO01000012">
    <property type="protein sequence ID" value="RAU21157.1"/>
    <property type="molecule type" value="Genomic_DNA"/>
</dbReference>
<evidence type="ECO:0000256" key="8">
    <source>
        <dbReference type="RuleBase" id="RU364037"/>
    </source>
</evidence>
<dbReference type="PANTHER" id="PTHR33202:SF6">
    <property type="entry name" value="ZINC UPTAKE REGULATION PROTEIN"/>
    <property type="match status" value="1"/>
</dbReference>
<evidence type="ECO:0000256" key="3">
    <source>
        <dbReference type="ARBA" id="ARBA00022833"/>
    </source>
</evidence>
<comment type="subcellular location">
    <subcellularLocation>
        <location evidence="8">Cytoplasm</location>
    </subcellularLocation>
</comment>
<dbReference type="Pfam" id="PF01475">
    <property type="entry name" value="FUR"/>
    <property type="match status" value="1"/>
</dbReference>
<dbReference type="OrthoDB" id="9801127at2"/>
<name>A0A364NW58_9PROT</name>
<gene>
    <name evidence="8" type="primary">fur</name>
    <name evidence="9" type="ORF">CU669_14485</name>
</gene>
<keyword evidence="10" id="KW-1185">Reference proteome</keyword>
<dbReference type="InterPro" id="IPR036388">
    <property type="entry name" value="WH-like_DNA-bd_sf"/>
</dbReference>
<protein>
    <recommendedName>
        <fullName evidence="8">Ferric uptake regulation protein</fullName>
    </recommendedName>
</protein>
<accession>A0A364NW58</accession>
<evidence type="ECO:0000313" key="10">
    <source>
        <dbReference type="Proteomes" id="UP000251075"/>
    </source>
</evidence>
<evidence type="ECO:0000256" key="7">
    <source>
        <dbReference type="PIRSR" id="PIRSR602481-1"/>
    </source>
</evidence>
<dbReference type="GO" id="GO:1900376">
    <property type="term" value="P:regulation of secondary metabolite biosynthetic process"/>
    <property type="evidence" value="ECO:0007669"/>
    <property type="project" value="TreeGrafter"/>
</dbReference>
<keyword evidence="3 7" id="KW-0862">Zinc</keyword>
<dbReference type="InterPro" id="IPR043135">
    <property type="entry name" value="Fur_C"/>
</dbReference>
<comment type="subunit">
    <text evidence="8">Homodimer.</text>
</comment>
<dbReference type="GO" id="GO:0003700">
    <property type="term" value="F:DNA-binding transcription factor activity"/>
    <property type="evidence" value="ECO:0007669"/>
    <property type="project" value="UniProtKB-UniRule"/>
</dbReference>
<evidence type="ECO:0000256" key="1">
    <source>
        <dbReference type="ARBA" id="ARBA00007957"/>
    </source>
</evidence>
<dbReference type="CDD" id="cd07153">
    <property type="entry name" value="Fur_like"/>
    <property type="match status" value="1"/>
</dbReference>